<sequence>MSGPTTAILVADPLAVLLSAAAIRAAMAIQQGYEDSAILKAQHHEQRNEQLKQQQSAALQGQQALQERIAAADTEFEQLCLIAQRSGNDVRIKAERPVNAGADHGTATAANKALNNNELAAYLQAIQTYNAELKSILLTDAARQMSSTDEHLSAPEFLLANEQAAATNVQRLLQRIAHLGQAPDKIALLAQELASNLPLEREQLLLNELRHQIQLHLEQVQQQQLQEASALILRQSLIDLGYQVEEFSSTLFIEGGVAHFRRHDWGDYMVRLRINEANNTINFNVIRAVQQGNNERSVLDHLAEDRWCTEFPTLLKAMEARGLSMNVTRRLEAGELPVQLVNRDQLPQFTEQEQRRIEQPLLAREIK</sequence>
<protein>
    <submittedName>
        <fullName evidence="2">Uncharacterized protein</fullName>
    </submittedName>
</protein>
<evidence type="ECO:0000313" key="2">
    <source>
        <dbReference type="EMBL" id="TDK68216.1"/>
    </source>
</evidence>
<name>A0A4V3AV41_9BURK</name>
<dbReference type="Proteomes" id="UP000294829">
    <property type="component" value="Unassembled WGS sequence"/>
</dbReference>
<feature type="coiled-coil region" evidence="1">
    <location>
        <begin position="199"/>
        <end position="226"/>
    </location>
</feature>
<accession>A0A4V3AV41</accession>
<gene>
    <name evidence="2" type="ORF">E2I14_01315</name>
</gene>
<evidence type="ECO:0000256" key="1">
    <source>
        <dbReference type="SAM" id="Coils"/>
    </source>
</evidence>
<comment type="caution">
    <text evidence="2">The sequence shown here is derived from an EMBL/GenBank/DDBJ whole genome shotgun (WGS) entry which is preliminary data.</text>
</comment>
<proteinExistence type="predicted"/>
<dbReference type="RefSeq" id="WP_133324665.1">
    <property type="nucleotide sequence ID" value="NZ_SMYL01000001.1"/>
</dbReference>
<keyword evidence="1" id="KW-0175">Coiled coil</keyword>
<dbReference type="AlphaFoldDB" id="A0A4V3AV41"/>
<reference evidence="2 3" key="1">
    <citation type="submission" date="2019-03" db="EMBL/GenBank/DDBJ databases">
        <title>Sapientia aquatica gen. nov., sp. nov., isolated from a crater lake.</title>
        <authorList>
            <person name="Felfoldi T."/>
            <person name="Szabo A."/>
            <person name="Toth E."/>
            <person name="Schumann P."/>
            <person name="Keki Z."/>
            <person name="Marialigeti K."/>
            <person name="Mathe I."/>
        </authorList>
    </citation>
    <scope>NUCLEOTIDE SEQUENCE [LARGE SCALE GENOMIC DNA]</scope>
    <source>
        <strain evidence="2 3">SA-152</strain>
    </source>
</reference>
<dbReference type="OrthoDB" id="8774128at2"/>
<keyword evidence="3" id="KW-1185">Reference proteome</keyword>
<evidence type="ECO:0000313" key="3">
    <source>
        <dbReference type="Proteomes" id="UP000294829"/>
    </source>
</evidence>
<dbReference type="EMBL" id="SMYL01000001">
    <property type="protein sequence ID" value="TDK68216.1"/>
    <property type="molecule type" value="Genomic_DNA"/>
</dbReference>
<organism evidence="2 3">
    <name type="scientific">Sapientia aquatica</name>
    <dbReference type="NCBI Taxonomy" id="1549640"/>
    <lineage>
        <taxon>Bacteria</taxon>
        <taxon>Pseudomonadati</taxon>
        <taxon>Pseudomonadota</taxon>
        <taxon>Betaproteobacteria</taxon>
        <taxon>Burkholderiales</taxon>
        <taxon>Oxalobacteraceae</taxon>
        <taxon>Sapientia</taxon>
    </lineage>
</organism>